<dbReference type="GO" id="GO:0003676">
    <property type="term" value="F:nucleic acid binding"/>
    <property type="evidence" value="ECO:0007669"/>
    <property type="project" value="InterPro"/>
</dbReference>
<comment type="caution">
    <text evidence="4">The sequence shown here is derived from an EMBL/GenBank/DDBJ whole genome shotgun (WGS) entry which is preliminary data.</text>
</comment>
<dbReference type="GO" id="GO:0008270">
    <property type="term" value="F:zinc ion binding"/>
    <property type="evidence" value="ECO:0007669"/>
    <property type="project" value="UniProtKB-KW"/>
</dbReference>
<feature type="coiled-coil region" evidence="2">
    <location>
        <begin position="77"/>
        <end position="104"/>
    </location>
</feature>
<reference evidence="4" key="1">
    <citation type="submission" date="2023-05" db="EMBL/GenBank/DDBJ databases">
        <title>Genome and transcriptome analyses reveal genes involved in the formation of fine ridges on petal epidermal cells in Hibiscus trionum.</title>
        <authorList>
            <person name="Koshimizu S."/>
            <person name="Masuda S."/>
            <person name="Ishii T."/>
            <person name="Shirasu K."/>
            <person name="Hoshino A."/>
            <person name="Arita M."/>
        </authorList>
    </citation>
    <scope>NUCLEOTIDE SEQUENCE</scope>
    <source>
        <strain evidence="4">Hamamatsu line</strain>
    </source>
</reference>
<gene>
    <name evidence="4" type="ORF">HRI_000251800</name>
</gene>
<accession>A0A9W7LJP2</accession>
<proteinExistence type="predicted"/>
<dbReference type="SUPFAM" id="SSF57756">
    <property type="entry name" value="Retrovirus zinc finger-like domains"/>
    <property type="match status" value="1"/>
</dbReference>
<keyword evidence="1" id="KW-0479">Metal-binding</keyword>
<dbReference type="Proteomes" id="UP001165190">
    <property type="component" value="Unassembled WGS sequence"/>
</dbReference>
<evidence type="ECO:0000259" key="3">
    <source>
        <dbReference type="PROSITE" id="PS50158"/>
    </source>
</evidence>
<protein>
    <recommendedName>
        <fullName evidence="3">CCHC-type domain-containing protein</fullName>
    </recommendedName>
</protein>
<name>A0A9W7LJP2_HIBTR</name>
<dbReference type="OrthoDB" id="1932348at2759"/>
<evidence type="ECO:0000256" key="2">
    <source>
        <dbReference type="SAM" id="Coils"/>
    </source>
</evidence>
<dbReference type="InterPro" id="IPR036875">
    <property type="entry name" value="Znf_CCHC_sf"/>
</dbReference>
<keyword evidence="2" id="KW-0175">Coiled coil</keyword>
<dbReference type="AlphaFoldDB" id="A0A9W7LJP2"/>
<keyword evidence="1" id="KW-0862">Zinc</keyword>
<organism evidence="4 5">
    <name type="scientific">Hibiscus trionum</name>
    <name type="common">Flower of an hour</name>
    <dbReference type="NCBI Taxonomy" id="183268"/>
    <lineage>
        <taxon>Eukaryota</taxon>
        <taxon>Viridiplantae</taxon>
        <taxon>Streptophyta</taxon>
        <taxon>Embryophyta</taxon>
        <taxon>Tracheophyta</taxon>
        <taxon>Spermatophyta</taxon>
        <taxon>Magnoliopsida</taxon>
        <taxon>eudicotyledons</taxon>
        <taxon>Gunneridae</taxon>
        <taxon>Pentapetalae</taxon>
        <taxon>rosids</taxon>
        <taxon>malvids</taxon>
        <taxon>Malvales</taxon>
        <taxon>Malvaceae</taxon>
        <taxon>Malvoideae</taxon>
        <taxon>Hibiscus</taxon>
    </lineage>
</organism>
<feature type="domain" description="CCHC-type" evidence="3">
    <location>
        <begin position="163"/>
        <end position="178"/>
    </location>
</feature>
<dbReference type="Gene3D" id="4.10.60.10">
    <property type="entry name" value="Zinc finger, CCHC-type"/>
    <property type="match status" value="1"/>
</dbReference>
<feature type="coiled-coil region" evidence="2">
    <location>
        <begin position="236"/>
        <end position="309"/>
    </location>
</feature>
<dbReference type="PROSITE" id="PS50158">
    <property type="entry name" value="ZF_CCHC"/>
    <property type="match status" value="1"/>
</dbReference>
<dbReference type="SMART" id="SM00343">
    <property type="entry name" value="ZnF_C2HC"/>
    <property type="match status" value="1"/>
</dbReference>
<dbReference type="InterPro" id="IPR001878">
    <property type="entry name" value="Znf_CCHC"/>
</dbReference>
<sequence length="337" mass="39257">MEPDETVSKMFDRFSTIVNGLKGFGETIPEDKLVRKLLYSLPESWDGKRTAIIEAKNLKTLKLDELVGSLLTHEIMKQRREEEKKKEEKRLEKLEVEKKKMGIALKASLLEESSSSEEDELEELAMIAKRFSRFMRSNRGRKIQRKMDFKGKNKEEARDQIICFECNKPGHIRSECPQLKKKGFEKKKKLKAKLATWSDEESSEDDEQEVANLCLMALEEDSSMVTSNSSSFDFTYDELNDAYDELQEVYDELVEKYKESIIRNKKIILELNEKNDSLSQANSKFEKKILGLKDELKFFQDENVDLNNLLSQCNSEHQKVLDELKESFKMLVVSSMK</sequence>
<evidence type="ECO:0000256" key="1">
    <source>
        <dbReference type="PROSITE-ProRule" id="PRU00047"/>
    </source>
</evidence>
<evidence type="ECO:0000313" key="4">
    <source>
        <dbReference type="EMBL" id="GMI65825.1"/>
    </source>
</evidence>
<dbReference type="Pfam" id="PF00098">
    <property type="entry name" value="zf-CCHC"/>
    <property type="match status" value="1"/>
</dbReference>
<evidence type="ECO:0000313" key="5">
    <source>
        <dbReference type="Proteomes" id="UP001165190"/>
    </source>
</evidence>
<dbReference type="EMBL" id="BSYR01000003">
    <property type="protein sequence ID" value="GMI65825.1"/>
    <property type="molecule type" value="Genomic_DNA"/>
</dbReference>
<dbReference type="Pfam" id="PF14223">
    <property type="entry name" value="Retrotran_gag_2"/>
    <property type="match status" value="1"/>
</dbReference>
<keyword evidence="5" id="KW-1185">Reference proteome</keyword>
<keyword evidence="1" id="KW-0863">Zinc-finger</keyword>